<feature type="domain" description="BioF2-like acetyltransferase" evidence="1">
    <location>
        <begin position="153"/>
        <end position="296"/>
    </location>
</feature>
<evidence type="ECO:0000313" key="2">
    <source>
        <dbReference type="EMBL" id="MFC7606799.1"/>
    </source>
</evidence>
<reference evidence="3" key="1">
    <citation type="journal article" date="2019" name="Int. J. Syst. Evol. Microbiol.">
        <title>The Global Catalogue of Microorganisms (GCM) 10K type strain sequencing project: providing services to taxonomists for standard genome sequencing and annotation.</title>
        <authorList>
            <consortium name="The Broad Institute Genomics Platform"/>
            <consortium name="The Broad Institute Genome Sequencing Center for Infectious Disease"/>
            <person name="Wu L."/>
            <person name="Ma J."/>
        </authorList>
    </citation>
    <scope>NUCLEOTIDE SEQUENCE [LARGE SCALE GENOMIC DNA]</scope>
    <source>
        <strain evidence="3">JCM 10083</strain>
    </source>
</reference>
<dbReference type="Pfam" id="PF13480">
    <property type="entry name" value="Acetyltransf_6"/>
    <property type="match status" value="1"/>
</dbReference>
<dbReference type="InterPro" id="IPR016181">
    <property type="entry name" value="Acyl_CoA_acyltransferase"/>
</dbReference>
<accession>A0ABW2TEG7</accession>
<dbReference type="Proteomes" id="UP001596514">
    <property type="component" value="Unassembled WGS sequence"/>
</dbReference>
<name>A0ABW2TEG7_9ACTN</name>
<comment type="caution">
    <text evidence="2">The sequence shown here is derived from an EMBL/GenBank/DDBJ whole genome shotgun (WGS) entry which is preliminary data.</text>
</comment>
<gene>
    <name evidence="2" type="ORF">ACFQVD_42565</name>
</gene>
<dbReference type="SUPFAM" id="SSF55729">
    <property type="entry name" value="Acyl-CoA N-acyltransferases (Nat)"/>
    <property type="match status" value="1"/>
</dbReference>
<evidence type="ECO:0000313" key="3">
    <source>
        <dbReference type="Proteomes" id="UP001596514"/>
    </source>
</evidence>
<protein>
    <submittedName>
        <fullName evidence="2">GNAT family N-acetyltransferase</fullName>
    </submittedName>
</protein>
<dbReference type="RefSeq" id="WP_343969747.1">
    <property type="nucleotide sequence ID" value="NZ_BAAAGK010000080.1"/>
</dbReference>
<organism evidence="2 3">
    <name type="scientific">Streptosporangium amethystogenes subsp. fukuiense</name>
    <dbReference type="NCBI Taxonomy" id="698418"/>
    <lineage>
        <taxon>Bacteria</taxon>
        <taxon>Bacillati</taxon>
        <taxon>Actinomycetota</taxon>
        <taxon>Actinomycetes</taxon>
        <taxon>Streptosporangiales</taxon>
        <taxon>Streptosporangiaceae</taxon>
        <taxon>Streptosporangium</taxon>
    </lineage>
</organism>
<sequence>MRVSVVQPRDLGPVDIDRWRTLQGADAAFDSPFLSPEFTITVGALQERVRVAVLHEGQDVVGFFPFERHPMGIGMPVAAGLTDAQGLVHAKDVEIDAQSLIRACGLAVYEFDHLIAGQPLLQPGHSRHPSPIIDLRDGFESYIETIKVTSGKTYRSTAYKSRKLQRDAGPLRHDYATTDLAPLRTLLGWKTEQYRRTGRNDRFARPWIVELVERFLATDTEHFGGVLDMVYLDDRPIAGHFGLRTGTTLAGWFPAYDTAFAKYSPGLIHHLAMAEKAAEAGIQVIDMGRGEKEYKEKLKNGEYEVSEGRVARLSPGAGVHWMLRVPVRKARGTVLANPLLRTTADRALKTYGRLRTSLQSSS</sequence>
<keyword evidence="3" id="KW-1185">Reference proteome</keyword>
<dbReference type="Gene3D" id="3.40.630.30">
    <property type="match status" value="1"/>
</dbReference>
<dbReference type="InterPro" id="IPR038740">
    <property type="entry name" value="BioF2-like_GNAT_dom"/>
</dbReference>
<dbReference type="EMBL" id="JBHTEE010000001">
    <property type="protein sequence ID" value="MFC7606799.1"/>
    <property type="molecule type" value="Genomic_DNA"/>
</dbReference>
<proteinExistence type="predicted"/>
<evidence type="ECO:0000259" key="1">
    <source>
        <dbReference type="Pfam" id="PF13480"/>
    </source>
</evidence>